<feature type="transmembrane region" description="Helical" evidence="8">
    <location>
        <begin position="100"/>
        <end position="120"/>
    </location>
</feature>
<evidence type="ECO:0000259" key="9">
    <source>
        <dbReference type="Pfam" id="PF00999"/>
    </source>
</evidence>
<feature type="transmembrane region" description="Helical" evidence="8">
    <location>
        <begin position="167"/>
        <end position="188"/>
    </location>
</feature>
<evidence type="ECO:0000256" key="3">
    <source>
        <dbReference type="ARBA" id="ARBA00022692"/>
    </source>
</evidence>
<evidence type="ECO:0000256" key="8">
    <source>
        <dbReference type="SAM" id="Phobius"/>
    </source>
</evidence>
<feature type="compositionally biased region" description="Acidic residues" evidence="7">
    <location>
        <begin position="863"/>
        <end position="874"/>
    </location>
</feature>
<comment type="caution">
    <text evidence="10">The sequence shown here is derived from an EMBL/GenBank/DDBJ whole genome shotgun (WGS) entry which is preliminary data.</text>
</comment>
<feature type="region of interest" description="Disordered" evidence="7">
    <location>
        <begin position="616"/>
        <end position="647"/>
    </location>
</feature>
<dbReference type="STRING" id="71717.A0A4Y7T2A9"/>
<dbReference type="Proteomes" id="UP000298030">
    <property type="component" value="Unassembled WGS sequence"/>
</dbReference>
<dbReference type="EMBL" id="QPFP01000037">
    <property type="protein sequence ID" value="TEB27792.1"/>
    <property type="molecule type" value="Genomic_DNA"/>
</dbReference>
<keyword evidence="4 8" id="KW-1133">Transmembrane helix</keyword>
<feature type="region of interest" description="Disordered" evidence="7">
    <location>
        <begin position="809"/>
        <end position="839"/>
    </location>
</feature>
<comment type="subcellular location">
    <subcellularLocation>
        <location evidence="1">Membrane</location>
        <topology evidence="1">Multi-pass membrane protein</topology>
    </subcellularLocation>
</comment>
<dbReference type="GO" id="GO:1902600">
    <property type="term" value="P:proton transmembrane transport"/>
    <property type="evidence" value="ECO:0007669"/>
    <property type="project" value="InterPro"/>
</dbReference>
<accession>A0A4Y7T2A9</accession>
<feature type="region of interest" description="Disordered" evidence="7">
    <location>
        <begin position="861"/>
        <end position="928"/>
    </location>
</feature>
<dbReference type="GO" id="GO:0015297">
    <property type="term" value="F:antiporter activity"/>
    <property type="evidence" value="ECO:0007669"/>
    <property type="project" value="InterPro"/>
</dbReference>
<feature type="transmembrane region" description="Helical" evidence="8">
    <location>
        <begin position="132"/>
        <end position="155"/>
    </location>
</feature>
<evidence type="ECO:0000313" key="10">
    <source>
        <dbReference type="EMBL" id="TEB27792.1"/>
    </source>
</evidence>
<feature type="transmembrane region" description="Helical" evidence="8">
    <location>
        <begin position="350"/>
        <end position="372"/>
    </location>
</feature>
<evidence type="ECO:0000256" key="6">
    <source>
        <dbReference type="ARBA" id="ARBA00023136"/>
    </source>
</evidence>
<organism evidence="10 11">
    <name type="scientific">Coprinellus micaceus</name>
    <name type="common">Glistening ink-cap mushroom</name>
    <name type="synonym">Coprinus micaceus</name>
    <dbReference type="NCBI Taxonomy" id="71717"/>
    <lineage>
        <taxon>Eukaryota</taxon>
        <taxon>Fungi</taxon>
        <taxon>Dikarya</taxon>
        <taxon>Basidiomycota</taxon>
        <taxon>Agaricomycotina</taxon>
        <taxon>Agaricomycetes</taxon>
        <taxon>Agaricomycetidae</taxon>
        <taxon>Agaricales</taxon>
        <taxon>Agaricineae</taxon>
        <taxon>Psathyrellaceae</taxon>
        <taxon>Coprinellus</taxon>
    </lineage>
</organism>
<evidence type="ECO:0000256" key="5">
    <source>
        <dbReference type="ARBA" id="ARBA00023065"/>
    </source>
</evidence>
<keyword evidence="3 8" id="KW-0812">Transmembrane</keyword>
<evidence type="ECO:0000256" key="2">
    <source>
        <dbReference type="ARBA" id="ARBA00022448"/>
    </source>
</evidence>
<sequence>MGQFSTQVISLFRKRAAAEQGGLLSGKDPTEFNDHDPIRLWIVQVGIIICMANLLALGLRKIRQPKVIAEVLGGILLGASPRCRIPGFTEHIFPDASRPYLSLVATIGLCLFMFIVGLEIDSGVIKRNARLSAIVSLAGMAVPFGLGAGIAVPIYNRFVDQDVEFTHFMLFAAVAYSITAFPVLCRILTELQIMDTTVGIVVLSAGVGNDILGWVLLALSIALVNAGSGLTALYILLVAVGWTIIILYPVRWAMKWLARKTGSIENGPSVFFMTAAIVSLFASAFFTDVIGVHAIFGAFLMGLVIPREGGLAIHLTEKLEDMTSIIFLPLYFTMSGLSTDLGLLNNGETWAFTIVIMVTAFVGKFGGCLLASRYFAGFNWRESATIGSLMSCKGLIELIVLNVGLSAGILSRRVFSMFVLEALVLTFVTTPLVTWLYPPKYRVRTAATGANFNNVTDGETGGGKSAKAREESKTRFTVILDKFEHLPGMMALTQLVNPSVIVSLQSEEEKARHPTSNSVRSFARKANQVVVEALRVVELSDRLSAVMKGSALDSILRSDPLLSAFRMFGTLNDMKIIPSLSIVKHDELAYTIVEHARNTDSDMIMLPWLPPIHDPYSGSHPRPPPRSAAHHPKHPDSGAVPPTSAIKSPAAHNPFDALFRTNIQVGSESSASVTHSQFVRAVFSQATTDVALFVDQSTFHSSANSAQHLFLPFFGGPDDRAALELVMQLVENPRVSATVVRLTQREQDDFGDVDEEALKKVNEQVNALTIASNNPEFPDTFYGQHNTETRLQSDTADNILWARYAHMPSRPRRDSLAPPGPNDASSSKSGSSSSPHPRVTFREVGTHVLLHTAINEAKQCAGIEEDEDDGELDVPEPPTLRLRKSATGGAGDDPDKEADIGESNVISTAPRSPRQSTTGSKRPDTAIRSKSGVAAGRLIIVAGRSRRLAAQDHRNEVKELMEEFGGVGPEVRKAIGDVASAFVLASVGDGIVVLQAATGGSVE</sequence>
<feature type="transmembrane region" description="Helical" evidence="8">
    <location>
        <begin position="324"/>
        <end position="343"/>
    </location>
</feature>
<dbReference type="AlphaFoldDB" id="A0A4Y7T2A9"/>
<keyword evidence="11" id="KW-1185">Reference proteome</keyword>
<dbReference type="Gene3D" id="1.20.1530.20">
    <property type="match status" value="1"/>
</dbReference>
<reference evidence="10 11" key="1">
    <citation type="journal article" date="2019" name="Nat. Ecol. Evol.">
        <title>Megaphylogeny resolves global patterns of mushroom evolution.</title>
        <authorList>
            <person name="Varga T."/>
            <person name="Krizsan K."/>
            <person name="Foldi C."/>
            <person name="Dima B."/>
            <person name="Sanchez-Garcia M."/>
            <person name="Sanchez-Ramirez S."/>
            <person name="Szollosi G.J."/>
            <person name="Szarkandi J.G."/>
            <person name="Papp V."/>
            <person name="Albert L."/>
            <person name="Andreopoulos W."/>
            <person name="Angelini C."/>
            <person name="Antonin V."/>
            <person name="Barry K.W."/>
            <person name="Bougher N.L."/>
            <person name="Buchanan P."/>
            <person name="Buyck B."/>
            <person name="Bense V."/>
            <person name="Catcheside P."/>
            <person name="Chovatia M."/>
            <person name="Cooper J."/>
            <person name="Damon W."/>
            <person name="Desjardin D."/>
            <person name="Finy P."/>
            <person name="Geml J."/>
            <person name="Haridas S."/>
            <person name="Hughes K."/>
            <person name="Justo A."/>
            <person name="Karasinski D."/>
            <person name="Kautmanova I."/>
            <person name="Kiss B."/>
            <person name="Kocsube S."/>
            <person name="Kotiranta H."/>
            <person name="LaButti K.M."/>
            <person name="Lechner B.E."/>
            <person name="Liimatainen K."/>
            <person name="Lipzen A."/>
            <person name="Lukacs Z."/>
            <person name="Mihaltcheva S."/>
            <person name="Morgado L.N."/>
            <person name="Niskanen T."/>
            <person name="Noordeloos M.E."/>
            <person name="Ohm R.A."/>
            <person name="Ortiz-Santana B."/>
            <person name="Ovrebo C."/>
            <person name="Racz N."/>
            <person name="Riley R."/>
            <person name="Savchenko A."/>
            <person name="Shiryaev A."/>
            <person name="Soop K."/>
            <person name="Spirin V."/>
            <person name="Szebenyi C."/>
            <person name="Tomsovsky M."/>
            <person name="Tulloss R.E."/>
            <person name="Uehling J."/>
            <person name="Grigoriev I.V."/>
            <person name="Vagvolgyi C."/>
            <person name="Papp T."/>
            <person name="Martin F.M."/>
            <person name="Miettinen O."/>
            <person name="Hibbett D.S."/>
            <person name="Nagy L.G."/>
        </authorList>
    </citation>
    <scope>NUCLEOTIDE SEQUENCE [LARGE SCALE GENOMIC DNA]</scope>
    <source>
        <strain evidence="10 11">FP101781</strain>
    </source>
</reference>
<evidence type="ECO:0000256" key="7">
    <source>
        <dbReference type="SAM" id="MobiDB-lite"/>
    </source>
</evidence>
<gene>
    <name evidence="10" type="ORF">FA13DRAFT_1691221</name>
</gene>
<proteinExistence type="predicted"/>
<keyword evidence="2" id="KW-0813">Transport</keyword>
<dbReference type="InterPro" id="IPR038770">
    <property type="entry name" value="Na+/solute_symporter_sf"/>
</dbReference>
<dbReference type="GO" id="GO:0016020">
    <property type="term" value="C:membrane"/>
    <property type="evidence" value="ECO:0007669"/>
    <property type="project" value="UniProtKB-SubCell"/>
</dbReference>
<dbReference type="Pfam" id="PF00999">
    <property type="entry name" value="Na_H_Exchanger"/>
    <property type="match status" value="1"/>
</dbReference>
<keyword evidence="5" id="KW-0406">Ion transport</keyword>
<dbReference type="PANTHER" id="PTHR32468:SF0">
    <property type="entry name" value="K(+)_H(+) ANTIPORTER 1"/>
    <property type="match status" value="1"/>
</dbReference>
<feature type="transmembrane region" description="Helical" evidence="8">
    <location>
        <begin position="230"/>
        <end position="250"/>
    </location>
</feature>
<dbReference type="OrthoDB" id="2687058at2759"/>
<protein>
    <recommendedName>
        <fullName evidence="9">Cation/H+ exchanger transmembrane domain-containing protein</fullName>
    </recommendedName>
</protein>
<feature type="transmembrane region" description="Helical" evidence="8">
    <location>
        <begin position="71"/>
        <end position="88"/>
    </location>
</feature>
<feature type="domain" description="Cation/H+ exchanger transmembrane" evidence="9">
    <location>
        <begin position="53"/>
        <end position="435"/>
    </location>
</feature>
<evidence type="ECO:0000256" key="4">
    <source>
        <dbReference type="ARBA" id="ARBA00022989"/>
    </source>
</evidence>
<dbReference type="InterPro" id="IPR006153">
    <property type="entry name" value="Cation/H_exchanger_TM"/>
</dbReference>
<feature type="transmembrane region" description="Helical" evidence="8">
    <location>
        <begin position="38"/>
        <end position="59"/>
    </location>
</feature>
<feature type="compositionally biased region" description="Low complexity" evidence="7">
    <location>
        <begin position="825"/>
        <end position="834"/>
    </location>
</feature>
<dbReference type="InterPro" id="IPR050794">
    <property type="entry name" value="CPA2_transporter"/>
</dbReference>
<feature type="compositionally biased region" description="Polar residues" evidence="7">
    <location>
        <begin position="904"/>
        <end position="920"/>
    </location>
</feature>
<feature type="transmembrane region" description="Helical" evidence="8">
    <location>
        <begin position="271"/>
        <end position="304"/>
    </location>
</feature>
<evidence type="ECO:0000256" key="1">
    <source>
        <dbReference type="ARBA" id="ARBA00004141"/>
    </source>
</evidence>
<dbReference type="PANTHER" id="PTHR32468">
    <property type="entry name" value="CATION/H + ANTIPORTER"/>
    <property type="match status" value="1"/>
</dbReference>
<evidence type="ECO:0000313" key="11">
    <source>
        <dbReference type="Proteomes" id="UP000298030"/>
    </source>
</evidence>
<feature type="transmembrane region" description="Helical" evidence="8">
    <location>
        <begin position="200"/>
        <end position="224"/>
    </location>
</feature>
<feature type="transmembrane region" description="Helical" evidence="8">
    <location>
        <begin position="417"/>
        <end position="437"/>
    </location>
</feature>
<keyword evidence="6 8" id="KW-0472">Membrane</keyword>
<name>A0A4Y7T2A9_COPMI</name>